<protein>
    <recommendedName>
        <fullName evidence="1">Citrate lyase alpha chain</fullName>
        <shortName evidence="1">Citrase alpha chain</shortName>
        <ecNumber evidence="1">2.8.3.10</ecNumber>
        <ecNumber evidence="1">4.1.3.6</ecNumber>
    </recommendedName>
    <alternativeName>
        <fullName evidence="1">Citrate (pro-3S)-lyase alpha chain</fullName>
    </alternativeName>
    <alternativeName>
        <fullName evidence="1">Citrate CoA-transferase subunit</fullName>
    </alternativeName>
</protein>
<dbReference type="PIRSF" id="PIRSF009451">
    <property type="entry name" value="Citrt_lyas_alpha"/>
    <property type="match status" value="1"/>
</dbReference>
<evidence type="ECO:0000256" key="1">
    <source>
        <dbReference type="PIRNR" id="PIRNR009451"/>
    </source>
</evidence>
<comment type="catalytic activity">
    <reaction evidence="1">
        <text>citrate = oxaloacetate + acetate</text>
        <dbReference type="Rhea" id="RHEA:10760"/>
        <dbReference type="ChEBI" id="CHEBI:16452"/>
        <dbReference type="ChEBI" id="CHEBI:16947"/>
        <dbReference type="ChEBI" id="CHEBI:30089"/>
        <dbReference type="EC" id="4.1.3.6"/>
    </reaction>
</comment>
<dbReference type="EC" id="4.1.3.6" evidence="1"/>
<dbReference type="Proteomes" id="UP001597252">
    <property type="component" value="Unassembled WGS sequence"/>
</dbReference>
<dbReference type="EC" id="2.8.3.10" evidence="1"/>
<gene>
    <name evidence="2" type="primary">citF</name>
    <name evidence="2" type="ORF">ACFQ5J_09820</name>
</gene>
<dbReference type="SUPFAM" id="SSF100950">
    <property type="entry name" value="NagB/RpiA/CoA transferase-like"/>
    <property type="match status" value="2"/>
</dbReference>
<proteinExistence type="predicted"/>
<keyword evidence="1" id="KW-0963">Cytoplasm</keyword>
<dbReference type="InterPro" id="IPR006472">
    <property type="entry name" value="Citrate_lyase_asu"/>
</dbReference>
<comment type="caution">
    <text evidence="2">The sequence shown here is derived from an EMBL/GenBank/DDBJ whole genome shotgun (WGS) entry which is preliminary data.</text>
</comment>
<dbReference type="InterPro" id="IPR037171">
    <property type="entry name" value="NagB/RpiA_transferase-like"/>
</dbReference>
<comment type="catalytic activity">
    <reaction evidence="1">
        <text>citrate + acetyl-CoA = (3S)-citryl-CoA + acetate</text>
        <dbReference type="Rhea" id="RHEA:19405"/>
        <dbReference type="ChEBI" id="CHEBI:16947"/>
        <dbReference type="ChEBI" id="CHEBI:30089"/>
        <dbReference type="ChEBI" id="CHEBI:57288"/>
        <dbReference type="ChEBI" id="CHEBI:57321"/>
        <dbReference type="EC" id="2.8.3.10"/>
    </reaction>
</comment>
<sequence length="516" mass="55634">MINAAGREIPDEFLHDGVEPFQGIYYRDGYHYQKAAPTVRAYVRPQADKLVDSVKDAVIATGLKDGMTISFHHHLRDGDYVVNMVMKAIHELGIRDLTVCASSLGKAHNYLVTCIQDGTVTGISTSGIRDEIGEVISAGQLKHPAVIRTHGGRARAIEDGTIHIDVAFIGASTSDQYGNASGKGGQSDTGVLSYMGSDVHYADQVVILTDTLVDAPNFPAAIQGIDVDYVVLVTKIGDPNKIATGALRLSKDTRELGIAENAAKCMYHSGLFKDGFTFQTGAGGPSLATTIFLKQYMQQEHIKCRWAMGGVTEPIVNLFHEGYIQNILDDQAFDLAAVGSVLTDTNHYEITASQYANPFNKGAFVNQLDFVILGALEVDVDFNVNVVQGSNGILQGAPGGHPDTAAGAKVTIIVAPLIRSRLATVRTRVTSVTTPGESVDIVVTDYGVAVNPRRQDLLAAFADTDIPLLSIEELRDLAYQYAGEPSPLEFEDQVVALIEYRDGTLIDVVKKPKLQK</sequence>
<evidence type="ECO:0000313" key="2">
    <source>
        <dbReference type="EMBL" id="MFD1485524.1"/>
    </source>
</evidence>
<comment type="subcellular location">
    <subcellularLocation>
        <location evidence="1">Cytoplasm</location>
    </subcellularLocation>
</comment>
<dbReference type="EMBL" id="JBHTON010000032">
    <property type="protein sequence ID" value="MFD1485524.1"/>
    <property type="molecule type" value="Genomic_DNA"/>
</dbReference>
<dbReference type="GO" id="GO:0008815">
    <property type="term" value="F:citrate (pro-3S)-lyase activity"/>
    <property type="evidence" value="ECO:0007669"/>
    <property type="project" value="UniProtKB-EC"/>
</dbReference>
<keyword evidence="1 2" id="KW-0456">Lyase</keyword>
<dbReference type="Gene3D" id="3.40.1080.10">
    <property type="entry name" value="Glutaconate Coenzyme A-transferase"/>
    <property type="match status" value="2"/>
</dbReference>
<organism evidence="2 3">
    <name type="scientific">Lacticaseibacillus baoqingensis</name>
    <dbReference type="NCBI Taxonomy" id="2486013"/>
    <lineage>
        <taxon>Bacteria</taxon>
        <taxon>Bacillati</taxon>
        <taxon>Bacillota</taxon>
        <taxon>Bacilli</taxon>
        <taxon>Lactobacillales</taxon>
        <taxon>Lactobacillaceae</taxon>
        <taxon>Lacticaseibacillus</taxon>
    </lineage>
</organism>
<dbReference type="PANTHER" id="PTHR40596">
    <property type="entry name" value="CITRATE LYASE ALPHA CHAIN"/>
    <property type="match status" value="1"/>
</dbReference>
<dbReference type="PANTHER" id="PTHR40596:SF1">
    <property type="entry name" value="CITRATE LYASE ALPHA CHAIN"/>
    <property type="match status" value="1"/>
</dbReference>
<dbReference type="RefSeq" id="WP_125754198.1">
    <property type="nucleotide sequence ID" value="NZ_JBHTON010000032.1"/>
</dbReference>
<dbReference type="Pfam" id="PF04223">
    <property type="entry name" value="CitF"/>
    <property type="match status" value="1"/>
</dbReference>
<keyword evidence="1 2" id="KW-0808">Transferase</keyword>
<dbReference type="NCBIfam" id="TIGR01584">
    <property type="entry name" value="citF"/>
    <property type="match status" value="1"/>
</dbReference>
<dbReference type="GO" id="GO:0008814">
    <property type="term" value="F:citrate CoA-transferase activity"/>
    <property type="evidence" value="ECO:0007669"/>
    <property type="project" value="UniProtKB-EC"/>
</dbReference>
<accession>A0ABW4E9Q9</accession>
<reference evidence="3" key="1">
    <citation type="journal article" date="2019" name="Int. J. Syst. Evol. Microbiol.">
        <title>The Global Catalogue of Microorganisms (GCM) 10K type strain sequencing project: providing services to taxonomists for standard genome sequencing and annotation.</title>
        <authorList>
            <consortium name="The Broad Institute Genomics Platform"/>
            <consortium name="The Broad Institute Genome Sequencing Center for Infectious Disease"/>
            <person name="Wu L."/>
            <person name="Ma J."/>
        </authorList>
    </citation>
    <scope>NUCLEOTIDE SEQUENCE [LARGE SCALE GENOMIC DNA]</scope>
    <source>
        <strain evidence="3">CCM 8903</strain>
    </source>
</reference>
<name>A0ABW4E9Q9_9LACO</name>
<evidence type="ECO:0000313" key="3">
    <source>
        <dbReference type="Proteomes" id="UP001597252"/>
    </source>
</evidence>
<keyword evidence="3" id="KW-1185">Reference proteome</keyword>